<proteinExistence type="predicted"/>
<reference evidence="1 2" key="1">
    <citation type="submission" date="2019-05" db="EMBL/GenBank/DDBJ databases">
        <title>Another draft genome of Portunus trituberculatus and its Hox gene families provides insights of decapod evolution.</title>
        <authorList>
            <person name="Jeong J.-H."/>
            <person name="Song I."/>
            <person name="Kim S."/>
            <person name="Choi T."/>
            <person name="Kim D."/>
            <person name="Ryu S."/>
            <person name="Kim W."/>
        </authorList>
    </citation>
    <scope>NUCLEOTIDE SEQUENCE [LARGE SCALE GENOMIC DNA]</scope>
    <source>
        <tissue evidence="1">Muscle</tissue>
    </source>
</reference>
<keyword evidence="2" id="KW-1185">Reference proteome</keyword>
<accession>A0A5B7DEZ1</accession>
<name>A0A5B7DEZ1_PORTR</name>
<evidence type="ECO:0000313" key="2">
    <source>
        <dbReference type="Proteomes" id="UP000324222"/>
    </source>
</evidence>
<protein>
    <submittedName>
        <fullName evidence="1">Uncharacterized protein</fullName>
    </submittedName>
</protein>
<dbReference type="Proteomes" id="UP000324222">
    <property type="component" value="Unassembled WGS sequence"/>
</dbReference>
<organism evidence="1 2">
    <name type="scientific">Portunus trituberculatus</name>
    <name type="common">Swimming crab</name>
    <name type="synonym">Neptunus trituberculatus</name>
    <dbReference type="NCBI Taxonomy" id="210409"/>
    <lineage>
        <taxon>Eukaryota</taxon>
        <taxon>Metazoa</taxon>
        <taxon>Ecdysozoa</taxon>
        <taxon>Arthropoda</taxon>
        <taxon>Crustacea</taxon>
        <taxon>Multicrustacea</taxon>
        <taxon>Malacostraca</taxon>
        <taxon>Eumalacostraca</taxon>
        <taxon>Eucarida</taxon>
        <taxon>Decapoda</taxon>
        <taxon>Pleocyemata</taxon>
        <taxon>Brachyura</taxon>
        <taxon>Eubrachyura</taxon>
        <taxon>Portunoidea</taxon>
        <taxon>Portunidae</taxon>
        <taxon>Portuninae</taxon>
        <taxon>Portunus</taxon>
    </lineage>
</organism>
<comment type="caution">
    <text evidence="1">The sequence shown here is derived from an EMBL/GenBank/DDBJ whole genome shotgun (WGS) entry which is preliminary data.</text>
</comment>
<gene>
    <name evidence="1" type="ORF">E2C01_012799</name>
</gene>
<sequence length="36" mass="4440">MRIYKAVQYLDMFPYLFCLLYGDFIQLQKLIYGIKM</sequence>
<evidence type="ECO:0000313" key="1">
    <source>
        <dbReference type="EMBL" id="MPC19868.1"/>
    </source>
</evidence>
<dbReference type="AlphaFoldDB" id="A0A5B7DEZ1"/>
<dbReference type="EMBL" id="VSRR010000811">
    <property type="protein sequence ID" value="MPC19868.1"/>
    <property type="molecule type" value="Genomic_DNA"/>
</dbReference>